<evidence type="ECO:0000256" key="7">
    <source>
        <dbReference type="NCBIfam" id="TIGR00188"/>
    </source>
</evidence>
<dbReference type="InterPro" id="IPR000100">
    <property type="entry name" value="RNase_P"/>
</dbReference>
<keyword evidence="3 6" id="KW-0255">Endonuclease</keyword>
<evidence type="ECO:0000256" key="6">
    <source>
        <dbReference type="HAMAP-Rule" id="MF_00227"/>
    </source>
</evidence>
<gene>
    <name evidence="6" type="primary">rnpA</name>
    <name evidence="9" type="ORF">E2A64_02935</name>
</gene>
<dbReference type="Pfam" id="PF00825">
    <property type="entry name" value="Ribonuclease_P"/>
    <property type="match status" value="1"/>
</dbReference>
<evidence type="ECO:0000256" key="8">
    <source>
        <dbReference type="SAM" id="MobiDB-lite"/>
    </source>
</evidence>
<evidence type="ECO:0000256" key="5">
    <source>
        <dbReference type="ARBA" id="ARBA00022884"/>
    </source>
</evidence>
<reference evidence="9 10" key="1">
    <citation type="journal article" date="2013" name="Int. J. Syst. Evol. Microbiol.">
        <title>Hoeflea suaedae sp. nov., an endophytic bacterium isolated from the root of the halophyte Suaeda maritima.</title>
        <authorList>
            <person name="Chung E.J."/>
            <person name="Park J.A."/>
            <person name="Pramanik P."/>
            <person name="Bibi F."/>
            <person name="Jeon C.O."/>
            <person name="Chung Y.R."/>
        </authorList>
    </citation>
    <scope>NUCLEOTIDE SEQUENCE [LARGE SCALE GENOMIC DNA]</scope>
    <source>
        <strain evidence="9 10">YC6898</strain>
    </source>
</reference>
<comment type="function">
    <text evidence="6">RNaseP catalyzes the removal of the 5'-leader sequence from pre-tRNA to produce the mature 5'-terminus. It can also cleave other RNA substrates such as 4.5S RNA. The protein component plays an auxiliary but essential role in vivo by binding to the 5'-leader sequence and broadening the substrate specificity of the ribozyme.</text>
</comment>
<keyword evidence="4 6" id="KW-0378">Hydrolase</keyword>
<protein>
    <recommendedName>
        <fullName evidence="6 7">Ribonuclease P protein component</fullName>
        <shortName evidence="6">RNase P protein</shortName>
        <shortName evidence="6">RNaseP protein</shortName>
        <ecNumber evidence="6 7">3.1.26.5</ecNumber>
    </recommendedName>
    <alternativeName>
        <fullName evidence="6">Protein C5</fullName>
    </alternativeName>
</protein>
<dbReference type="AlphaFoldDB" id="A0A4R5PMH7"/>
<dbReference type="GO" id="GO:0030677">
    <property type="term" value="C:ribonuclease P complex"/>
    <property type="evidence" value="ECO:0007669"/>
    <property type="project" value="TreeGrafter"/>
</dbReference>
<evidence type="ECO:0000256" key="3">
    <source>
        <dbReference type="ARBA" id="ARBA00022759"/>
    </source>
</evidence>
<dbReference type="Gene3D" id="3.30.230.10">
    <property type="match status" value="1"/>
</dbReference>
<keyword evidence="1 6" id="KW-0819">tRNA processing</keyword>
<comment type="subunit">
    <text evidence="6">Consists of a catalytic RNA component (M1 or rnpB) and a protein subunit.</text>
</comment>
<name>A0A4R5PMH7_9HYPH</name>
<dbReference type="InterPro" id="IPR014721">
    <property type="entry name" value="Ribsml_uS5_D2-typ_fold_subgr"/>
</dbReference>
<dbReference type="EC" id="3.1.26.5" evidence="6 7"/>
<comment type="catalytic activity">
    <reaction evidence="6">
        <text>Endonucleolytic cleavage of RNA, removing 5'-extranucleotides from tRNA precursor.</text>
        <dbReference type="EC" id="3.1.26.5"/>
    </reaction>
</comment>
<dbReference type="InterPro" id="IPR020568">
    <property type="entry name" value="Ribosomal_Su5_D2-typ_SF"/>
</dbReference>
<accession>A0A4R5PMH7</accession>
<keyword evidence="5 6" id="KW-0694">RNA-binding</keyword>
<evidence type="ECO:0000256" key="4">
    <source>
        <dbReference type="ARBA" id="ARBA00022801"/>
    </source>
</evidence>
<dbReference type="GO" id="GO:0004526">
    <property type="term" value="F:ribonuclease P activity"/>
    <property type="evidence" value="ECO:0007669"/>
    <property type="project" value="UniProtKB-UniRule"/>
</dbReference>
<dbReference type="PANTHER" id="PTHR33992:SF1">
    <property type="entry name" value="RIBONUCLEASE P PROTEIN COMPONENT"/>
    <property type="match status" value="1"/>
</dbReference>
<dbReference type="HAMAP" id="MF_00227">
    <property type="entry name" value="RNase_P"/>
    <property type="match status" value="1"/>
</dbReference>
<evidence type="ECO:0000256" key="1">
    <source>
        <dbReference type="ARBA" id="ARBA00022694"/>
    </source>
</evidence>
<evidence type="ECO:0000313" key="9">
    <source>
        <dbReference type="EMBL" id="TDH38099.1"/>
    </source>
</evidence>
<feature type="compositionally biased region" description="Polar residues" evidence="8">
    <location>
        <begin position="121"/>
        <end position="130"/>
    </location>
</feature>
<evidence type="ECO:0000313" key="10">
    <source>
        <dbReference type="Proteomes" id="UP000295131"/>
    </source>
</evidence>
<dbReference type="GO" id="GO:0042781">
    <property type="term" value="F:3'-tRNA processing endoribonuclease activity"/>
    <property type="evidence" value="ECO:0007669"/>
    <property type="project" value="TreeGrafter"/>
</dbReference>
<dbReference type="SUPFAM" id="SSF54211">
    <property type="entry name" value="Ribosomal protein S5 domain 2-like"/>
    <property type="match status" value="1"/>
</dbReference>
<feature type="compositionally biased region" description="Low complexity" evidence="8">
    <location>
        <begin position="131"/>
        <end position="145"/>
    </location>
</feature>
<keyword evidence="10" id="KW-1185">Reference proteome</keyword>
<dbReference type="PANTHER" id="PTHR33992">
    <property type="entry name" value="RIBONUCLEASE P PROTEIN COMPONENT"/>
    <property type="match status" value="1"/>
</dbReference>
<evidence type="ECO:0000256" key="2">
    <source>
        <dbReference type="ARBA" id="ARBA00022722"/>
    </source>
</evidence>
<feature type="region of interest" description="Disordered" evidence="8">
    <location>
        <begin position="112"/>
        <end position="145"/>
    </location>
</feature>
<proteinExistence type="inferred from homology"/>
<dbReference type="Proteomes" id="UP000295131">
    <property type="component" value="Unassembled WGS sequence"/>
</dbReference>
<comment type="similarity">
    <text evidence="6">Belongs to the RnpA family.</text>
</comment>
<keyword evidence="2 6" id="KW-0540">Nuclease</keyword>
<dbReference type="OrthoDB" id="9810867at2"/>
<organism evidence="9 10">
    <name type="scientific">Pseudohoeflea suaedae</name>
    <dbReference type="NCBI Taxonomy" id="877384"/>
    <lineage>
        <taxon>Bacteria</taxon>
        <taxon>Pseudomonadati</taxon>
        <taxon>Pseudomonadota</taxon>
        <taxon>Alphaproteobacteria</taxon>
        <taxon>Hyphomicrobiales</taxon>
        <taxon>Rhizobiaceae</taxon>
        <taxon>Pseudohoeflea</taxon>
    </lineage>
</organism>
<dbReference type="EMBL" id="SMSI01000001">
    <property type="protein sequence ID" value="TDH38099.1"/>
    <property type="molecule type" value="Genomic_DNA"/>
</dbReference>
<comment type="caution">
    <text evidence="9">The sequence shown here is derived from an EMBL/GenBank/DDBJ whole genome shotgun (WGS) entry which is preliminary data.</text>
</comment>
<dbReference type="NCBIfam" id="TIGR00188">
    <property type="entry name" value="rnpA"/>
    <property type="match status" value="1"/>
</dbReference>
<dbReference type="GO" id="GO:0000049">
    <property type="term" value="F:tRNA binding"/>
    <property type="evidence" value="ECO:0007669"/>
    <property type="project" value="UniProtKB-UniRule"/>
</dbReference>
<sequence length="145" mass="16324">MTNLTQETKPGRLKSRPDFLRAQKGLRLRGPYFLLEMIDRNEPDAAPRVGYTVTRKQGNSVERNRMRRRLREIVRLAEGVSFRPGHDYVLVARRDTLSAPFEEIGKAFATRMAEGHRKISRPQQGTGRKQNANAPAGPATAPGTN</sequence>
<dbReference type="RefSeq" id="WP_133282935.1">
    <property type="nucleotide sequence ID" value="NZ_SMSI01000001.1"/>
</dbReference>
<dbReference type="GO" id="GO:0001682">
    <property type="term" value="P:tRNA 5'-leader removal"/>
    <property type="evidence" value="ECO:0007669"/>
    <property type="project" value="UniProtKB-UniRule"/>
</dbReference>